<feature type="compositionally biased region" description="Basic and acidic residues" evidence="6">
    <location>
        <begin position="420"/>
        <end position="435"/>
    </location>
</feature>
<feature type="compositionally biased region" description="Low complexity" evidence="6">
    <location>
        <begin position="961"/>
        <end position="984"/>
    </location>
</feature>
<dbReference type="PROSITE" id="PS00028">
    <property type="entry name" value="ZINC_FINGER_C2H2_1"/>
    <property type="match status" value="3"/>
</dbReference>
<feature type="region of interest" description="Disordered" evidence="6">
    <location>
        <begin position="417"/>
        <end position="572"/>
    </location>
</feature>
<evidence type="ECO:0000259" key="7">
    <source>
        <dbReference type="PROSITE" id="PS50157"/>
    </source>
</evidence>
<dbReference type="GO" id="GO:0000981">
    <property type="term" value="F:DNA-binding transcription factor activity, RNA polymerase II-specific"/>
    <property type="evidence" value="ECO:0007669"/>
    <property type="project" value="TreeGrafter"/>
</dbReference>
<keyword evidence="4" id="KW-0862">Zinc</keyword>
<dbReference type="AlphaFoldDB" id="G7YRW6"/>
<proteinExistence type="predicted"/>
<dbReference type="PANTHER" id="PTHR24379">
    <property type="entry name" value="KRAB AND ZINC FINGER DOMAIN-CONTAINING"/>
    <property type="match status" value="1"/>
</dbReference>
<feature type="compositionally biased region" description="Polar residues" evidence="6">
    <location>
        <begin position="985"/>
        <end position="1019"/>
    </location>
</feature>
<feature type="region of interest" description="Disordered" evidence="6">
    <location>
        <begin position="961"/>
        <end position="1019"/>
    </location>
</feature>
<evidence type="ECO:0000256" key="2">
    <source>
        <dbReference type="ARBA" id="ARBA00022737"/>
    </source>
</evidence>
<dbReference type="Proteomes" id="UP000008909">
    <property type="component" value="Unassembled WGS sequence"/>
</dbReference>
<dbReference type="PROSITE" id="PS50157">
    <property type="entry name" value="ZINC_FINGER_C2H2_2"/>
    <property type="match status" value="3"/>
</dbReference>
<dbReference type="Pfam" id="PF00096">
    <property type="entry name" value="zf-C2H2"/>
    <property type="match status" value="1"/>
</dbReference>
<feature type="region of interest" description="Disordered" evidence="6">
    <location>
        <begin position="328"/>
        <end position="386"/>
    </location>
</feature>
<feature type="compositionally biased region" description="Low complexity" evidence="6">
    <location>
        <begin position="153"/>
        <end position="168"/>
    </location>
</feature>
<evidence type="ECO:0000313" key="8">
    <source>
        <dbReference type="EMBL" id="GAA55696.1"/>
    </source>
</evidence>
<protein>
    <submittedName>
        <fullName evidence="8">Sal-like protein 2</fullName>
    </submittedName>
</protein>
<dbReference type="SUPFAM" id="SSF57667">
    <property type="entry name" value="beta-beta-alpha zinc fingers"/>
    <property type="match status" value="1"/>
</dbReference>
<dbReference type="InterPro" id="IPR036236">
    <property type="entry name" value="Znf_C2H2_sf"/>
</dbReference>
<reference evidence="8" key="1">
    <citation type="journal article" date="2011" name="Genome Biol.">
        <title>The draft genome of the carcinogenic human liver fluke Clonorchis sinensis.</title>
        <authorList>
            <person name="Wang X."/>
            <person name="Chen W."/>
            <person name="Huang Y."/>
            <person name="Sun J."/>
            <person name="Men J."/>
            <person name="Liu H."/>
            <person name="Luo F."/>
            <person name="Guo L."/>
            <person name="Lv X."/>
            <person name="Deng C."/>
            <person name="Zhou C."/>
            <person name="Fan Y."/>
            <person name="Li X."/>
            <person name="Huang L."/>
            <person name="Hu Y."/>
            <person name="Liang C."/>
            <person name="Hu X."/>
            <person name="Xu J."/>
            <person name="Yu X."/>
        </authorList>
    </citation>
    <scope>NUCLEOTIDE SEQUENCE [LARGE SCALE GENOMIC DNA]</scope>
    <source>
        <strain evidence="8">Henan</strain>
    </source>
</reference>
<keyword evidence="1" id="KW-0479">Metal-binding</keyword>
<dbReference type="GO" id="GO:0008270">
    <property type="term" value="F:zinc ion binding"/>
    <property type="evidence" value="ECO:0007669"/>
    <property type="project" value="UniProtKB-KW"/>
</dbReference>
<feature type="domain" description="C2H2-type" evidence="7">
    <location>
        <begin position="616"/>
        <end position="635"/>
    </location>
</feature>
<feature type="compositionally biased region" description="Low complexity" evidence="6">
    <location>
        <begin position="535"/>
        <end position="562"/>
    </location>
</feature>
<evidence type="ECO:0000256" key="4">
    <source>
        <dbReference type="ARBA" id="ARBA00022833"/>
    </source>
</evidence>
<organism evidence="8 9">
    <name type="scientific">Clonorchis sinensis</name>
    <name type="common">Chinese liver fluke</name>
    <dbReference type="NCBI Taxonomy" id="79923"/>
    <lineage>
        <taxon>Eukaryota</taxon>
        <taxon>Metazoa</taxon>
        <taxon>Spiralia</taxon>
        <taxon>Lophotrochozoa</taxon>
        <taxon>Platyhelminthes</taxon>
        <taxon>Trematoda</taxon>
        <taxon>Digenea</taxon>
        <taxon>Opisthorchiida</taxon>
        <taxon>Opisthorchiata</taxon>
        <taxon>Opisthorchiidae</taxon>
        <taxon>Clonorchis</taxon>
    </lineage>
</organism>
<reference key="2">
    <citation type="submission" date="2011-10" db="EMBL/GenBank/DDBJ databases">
        <title>The genome and transcriptome sequence of Clonorchis sinensis provide insights into the carcinogenic liver fluke.</title>
        <authorList>
            <person name="Wang X."/>
            <person name="Huang Y."/>
            <person name="Chen W."/>
            <person name="Liu H."/>
            <person name="Guo L."/>
            <person name="Chen Y."/>
            <person name="Luo F."/>
            <person name="Zhou W."/>
            <person name="Sun J."/>
            <person name="Mao Q."/>
            <person name="Liang P."/>
            <person name="Zhou C."/>
            <person name="Tian Y."/>
            <person name="Men J."/>
            <person name="Lv X."/>
            <person name="Huang L."/>
            <person name="Zhou J."/>
            <person name="Hu Y."/>
            <person name="Li R."/>
            <person name="Zhang F."/>
            <person name="Lei H."/>
            <person name="Li X."/>
            <person name="Hu X."/>
            <person name="Liang C."/>
            <person name="Xu J."/>
            <person name="Wu Z."/>
            <person name="Yu X."/>
        </authorList>
    </citation>
    <scope>NUCLEOTIDE SEQUENCE</scope>
    <source>
        <strain>Henan</strain>
    </source>
</reference>
<gene>
    <name evidence="8" type="ORF">CLF_108734</name>
</gene>
<feature type="region of interest" description="Disordered" evidence="6">
    <location>
        <begin position="152"/>
        <end position="190"/>
    </location>
</feature>
<feature type="compositionally biased region" description="Low complexity" evidence="6">
    <location>
        <begin position="363"/>
        <end position="385"/>
    </location>
</feature>
<feature type="region of interest" description="Disordered" evidence="6">
    <location>
        <begin position="886"/>
        <end position="929"/>
    </location>
</feature>
<dbReference type="GO" id="GO:0000977">
    <property type="term" value="F:RNA polymerase II transcription regulatory region sequence-specific DNA binding"/>
    <property type="evidence" value="ECO:0007669"/>
    <property type="project" value="TreeGrafter"/>
</dbReference>
<keyword evidence="9" id="KW-1185">Reference proteome</keyword>
<dbReference type="EMBL" id="DF144065">
    <property type="protein sequence ID" value="GAA55696.1"/>
    <property type="molecule type" value="Genomic_DNA"/>
</dbReference>
<evidence type="ECO:0000313" key="9">
    <source>
        <dbReference type="Proteomes" id="UP000008909"/>
    </source>
</evidence>
<evidence type="ECO:0000256" key="3">
    <source>
        <dbReference type="ARBA" id="ARBA00022771"/>
    </source>
</evidence>
<feature type="compositionally biased region" description="Polar residues" evidence="6">
    <location>
        <begin position="896"/>
        <end position="914"/>
    </location>
</feature>
<dbReference type="GO" id="GO:0005634">
    <property type="term" value="C:nucleus"/>
    <property type="evidence" value="ECO:0007669"/>
    <property type="project" value="TreeGrafter"/>
</dbReference>
<dbReference type="InterPro" id="IPR013087">
    <property type="entry name" value="Znf_C2H2_type"/>
</dbReference>
<sequence>MEIGPELCFWNESSRSHQNGAQTPAQSFVGPSIYAQNPPSFRVPHLAGVVLELESESDNDSDNEVKWRDSTIEFRRSDFEETVKKAPQLGMQEPTKSQPNITTTTTQVDTFHRNVDVEDSLGADTLVTQETTVPNVSEVMNDSKAANQSIEARVQNQPVNNENRNNVNSGSLDKPTVESDEGPGRTNQTSLSLTVPLTVGSIPTSPEMSQRSGGSNFQSKVAVLPTGESETPRINRLSNGVQCVICARNFVDRRSRNIHMTKAHLGKTALSSGMSTGLKWLSCAVTVPENHCAVATTTTTTNDCRNVNSLPCLQTSEEQDATIIEGYNLPALDTQDTTRPPSRPAAENDLESDESTGSHNHHSPSSLSHSAIPTSPQSVVSNSSSLTKRRLSYAVSPSPNMPDAGCLKLRLVSVGNTGSKKSDQWDRSPQMDHARTPGFADSCSTDNTEPLGELEEGLSTKGAKEDSPPRKTVRRTRSATGKPSPERYTFQGSPLHEQAVSRSTPEKSRTNVPRTRYSEMDQGSQVKSLRSCVIASRQQSSSSPSPSLPSSSSQHQQRSASLKELNKIQARRPTMDTSLRTPEGLYKCRICKRLFPNRFSLTGHYKSHYNSSQKPYNCDDCGQRYTSPSNLHYHRARNCPILKLRDVKNGKVTPKSDRSFKLIQTKAIKAAERQALSRTHETRTEGMTAYDTIASEVHNNAVCRRSNATCQSVKRDQPLCPRQRLLLEAPDSHEGTSSNNLSNAIPSPMQQVVGSDPPRIPCIAPLRTDSSVPSAFKSNIPKTPFEPPSTSTQALEELPQSNNSLSYLHEQLRHLLEQACQSDEARQKILAFTSLALLSALGPLSKPEQAEANSLPNSVFEALFSRFPGLLNSPECGTHVSARDAAHNEDLRQRGPPSTSARSPLCTNRTNVAQSPVEHRPVSTGAEKPSPGYMCQHCRNPQQVFSDLTSFEAHLFLVHSNRSSRTPNSSSGHSSSPSITSTTTFQANSQGPSVGLNASSQAVNSTHQQHTRPDNNTLGSSPTSFFLKCSECDQPFSSFTDCQIHFTKMHQNYGMQRS</sequence>
<name>G7YRW6_CLOSI</name>
<dbReference type="PANTHER" id="PTHR24379:SF127">
    <property type="entry name" value="BLOODY FINGERS-RELATED"/>
    <property type="match status" value="1"/>
</dbReference>
<feature type="domain" description="C2H2-type" evidence="7">
    <location>
        <begin position="241"/>
        <end position="269"/>
    </location>
</feature>
<evidence type="ECO:0000256" key="1">
    <source>
        <dbReference type="ARBA" id="ARBA00022723"/>
    </source>
</evidence>
<accession>G7YRW6</accession>
<dbReference type="Gene3D" id="3.30.160.60">
    <property type="entry name" value="Classic Zinc Finger"/>
    <property type="match status" value="1"/>
</dbReference>
<dbReference type="SMART" id="SM00355">
    <property type="entry name" value="ZnF_C2H2"/>
    <property type="match status" value="5"/>
</dbReference>
<evidence type="ECO:0000256" key="5">
    <source>
        <dbReference type="PROSITE-ProRule" id="PRU00042"/>
    </source>
</evidence>
<keyword evidence="2" id="KW-0677">Repeat</keyword>
<keyword evidence="3 5" id="KW-0863">Zinc-finger</keyword>
<evidence type="ECO:0000256" key="6">
    <source>
        <dbReference type="SAM" id="MobiDB-lite"/>
    </source>
</evidence>
<feature type="domain" description="C2H2-type" evidence="7">
    <location>
        <begin position="586"/>
        <end position="615"/>
    </location>
</feature>